<dbReference type="SUPFAM" id="SSF47769">
    <property type="entry name" value="SAM/Pointed domain"/>
    <property type="match status" value="1"/>
</dbReference>
<organism evidence="7 8">
    <name type="scientific">Petromyzon marinus</name>
    <name type="common">Sea lamprey</name>
    <dbReference type="NCBI Taxonomy" id="7757"/>
    <lineage>
        <taxon>Eukaryota</taxon>
        <taxon>Metazoa</taxon>
        <taxon>Chordata</taxon>
        <taxon>Craniata</taxon>
        <taxon>Vertebrata</taxon>
        <taxon>Cyclostomata</taxon>
        <taxon>Hyperoartia</taxon>
        <taxon>Petromyzontiformes</taxon>
        <taxon>Petromyzontidae</taxon>
        <taxon>Petromyzon</taxon>
    </lineage>
</organism>
<sequence length="519" mass="56687">MERPPHSPAERTASLNTHLSPSGTPEAPWRHQHAGRPSALLPGGCTPTPMQCAIALHAGKEDPVFCGTPGHGELAGLLCSSVKNSGHMPRKDDQLVESCGHHTSSPESSLLEQALGSASALEQVQALVVGEVFSDIAATCKLLSIPAGHPPNISSTGTLHNQYPPLKIFVTGVSHSRTPSLCRTAGEHRNPTQKSARVENRTYLFLAVRLEVLLPQRRTATSSMAWCVGAVAVAADPLRWSGVEASRWLAWAERHYSLPRLGAAFSGLRGAQLCLLGEGDFRARAPAGGELLHAHLDIWKTAAKLQDASAHDSNLARHGAGLNREPHADDRDLRDPAQDNIGTGGLGGGKRCSVSGFSLCGDACRTSSRRHRLHVGREPQVRRSTDVQRVTADTIWPLTCVPAPLGSTHTEGPPPTRAPELPRAQPPVPPQPIHLWQFLWELLLNPRDGSRLIRWLNRDKGIFKIEDSVEVARLWGIRKNRPAMNYDKLSRSIRQYYKKGIIRKTEISQRLVYQFVHPL</sequence>
<dbReference type="AlphaFoldDB" id="A0AAJ7SVF1"/>
<keyword evidence="3" id="KW-0539">Nucleus</keyword>
<evidence type="ECO:0000256" key="1">
    <source>
        <dbReference type="ARBA" id="ARBA00005562"/>
    </source>
</evidence>
<gene>
    <name evidence="8" type="primary">LOC116940113</name>
</gene>
<dbReference type="PROSITE" id="PS51433">
    <property type="entry name" value="PNT"/>
    <property type="match status" value="1"/>
</dbReference>
<comment type="subcellular location">
    <subcellularLocation>
        <location evidence="3">Nucleus</location>
    </subcellularLocation>
</comment>
<evidence type="ECO:0000256" key="3">
    <source>
        <dbReference type="RuleBase" id="RU004019"/>
    </source>
</evidence>
<evidence type="ECO:0000259" key="5">
    <source>
        <dbReference type="PROSITE" id="PS50061"/>
    </source>
</evidence>
<keyword evidence="7" id="KW-1185">Reference proteome</keyword>
<dbReference type="Pfam" id="PF00178">
    <property type="entry name" value="Ets"/>
    <property type="match status" value="1"/>
</dbReference>
<feature type="region of interest" description="Disordered" evidence="4">
    <location>
        <begin position="1"/>
        <end position="38"/>
    </location>
</feature>
<reference evidence="8" key="1">
    <citation type="submission" date="2025-08" db="UniProtKB">
        <authorList>
            <consortium name="RefSeq"/>
        </authorList>
    </citation>
    <scope>IDENTIFICATION</scope>
    <source>
        <tissue evidence="8">Sperm</tissue>
    </source>
</reference>
<dbReference type="PANTHER" id="PTHR11849:SF182">
    <property type="entry name" value="SAM POINTED DOMAIN-CONTAINING ETS TRANSCRIPTION FACTOR"/>
    <property type="match status" value="1"/>
</dbReference>
<feature type="domain" description="PNT" evidence="6">
    <location>
        <begin position="219"/>
        <end position="303"/>
    </location>
</feature>
<dbReference type="InterPro" id="IPR036390">
    <property type="entry name" value="WH_DNA-bd_sf"/>
</dbReference>
<evidence type="ECO:0000313" key="8">
    <source>
        <dbReference type="RefSeq" id="XP_032805338.1"/>
    </source>
</evidence>
<dbReference type="GO" id="GO:0043565">
    <property type="term" value="F:sequence-specific DNA binding"/>
    <property type="evidence" value="ECO:0007669"/>
    <property type="project" value="InterPro"/>
</dbReference>
<evidence type="ECO:0000313" key="7">
    <source>
        <dbReference type="Proteomes" id="UP001318040"/>
    </source>
</evidence>
<dbReference type="PROSITE" id="PS00346">
    <property type="entry name" value="ETS_DOMAIN_2"/>
    <property type="match status" value="1"/>
</dbReference>
<dbReference type="Gene3D" id="1.10.150.50">
    <property type="entry name" value="Transcription Factor, Ets-1"/>
    <property type="match status" value="1"/>
</dbReference>
<name>A0AAJ7SVF1_PETMA</name>
<dbReference type="RefSeq" id="XP_032805338.1">
    <property type="nucleotide sequence ID" value="XM_032949447.1"/>
</dbReference>
<evidence type="ECO:0000259" key="6">
    <source>
        <dbReference type="PROSITE" id="PS51433"/>
    </source>
</evidence>
<feature type="domain" description="ETS" evidence="5">
    <location>
        <begin position="433"/>
        <end position="516"/>
    </location>
</feature>
<accession>A0AAJ7SVF1</accession>
<dbReference type="Gene3D" id="1.10.10.10">
    <property type="entry name" value="Winged helix-like DNA-binding domain superfamily/Winged helix DNA-binding domain"/>
    <property type="match status" value="1"/>
</dbReference>
<dbReference type="InterPro" id="IPR046328">
    <property type="entry name" value="ETS_fam"/>
</dbReference>
<dbReference type="InterPro" id="IPR000418">
    <property type="entry name" value="Ets_dom"/>
</dbReference>
<dbReference type="InterPro" id="IPR036388">
    <property type="entry name" value="WH-like_DNA-bd_sf"/>
</dbReference>
<feature type="region of interest" description="Disordered" evidence="4">
    <location>
        <begin position="402"/>
        <end position="427"/>
    </location>
</feature>
<dbReference type="Proteomes" id="UP001318040">
    <property type="component" value="Chromosome 7"/>
</dbReference>
<comment type="similarity">
    <text evidence="1 3">Belongs to the ETS family.</text>
</comment>
<dbReference type="GO" id="GO:0030154">
    <property type="term" value="P:cell differentiation"/>
    <property type="evidence" value="ECO:0007669"/>
    <property type="project" value="TreeGrafter"/>
</dbReference>
<dbReference type="PROSITE" id="PS50061">
    <property type="entry name" value="ETS_DOMAIN_3"/>
    <property type="match status" value="1"/>
</dbReference>
<proteinExistence type="inferred from homology"/>
<evidence type="ECO:0000256" key="4">
    <source>
        <dbReference type="SAM" id="MobiDB-lite"/>
    </source>
</evidence>
<evidence type="ECO:0000256" key="2">
    <source>
        <dbReference type="ARBA" id="ARBA00023125"/>
    </source>
</evidence>
<dbReference type="PANTHER" id="PTHR11849">
    <property type="entry name" value="ETS"/>
    <property type="match status" value="1"/>
</dbReference>
<feature type="compositionally biased region" description="Basic and acidic residues" evidence="4">
    <location>
        <begin position="324"/>
        <end position="337"/>
    </location>
</feature>
<protein>
    <submittedName>
        <fullName evidence="8">Uncharacterized protein LOC116940113</fullName>
    </submittedName>
</protein>
<dbReference type="GO" id="GO:0005634">
    <property type="term" value="C:nucleus"/>
    <property type="evidence" value="ECO:0007669"/>
    <property type="project" value="UniProtKB-SubCell"/>
</dbReference>
<dbReference type="SUPFAM" id="SSF46785">
    <property type="entry name" value="Winged helix' DNA-binding domain"/>
    <property type="match status" value="1"/>
</dbReference>
<dbReference type="InterPro" id="IPR003118">
    <property type="entry name" value="Pointed_dom"/>
</dbReference>
<dbReference type="PRINTS" id="PR00454">
    <property type="entry name" value="ETSDOMAIN"/>
</dbReference>
<dbReference type="KEGG" id="pmrn:116940113"/>
<feature type="region of interest" description="Disordered" evidence="4">
    <location>
        <begin position="317"/>
        <end position="346"/>
    </location>
</feature>
<dbReference type="Pfam" id="PF02198">
    <property type="entry name" value="SAM_PNT"/>
    <property type="match status" value="1"/>
</dbReference>
<feature type="region of interest" description="Disordered" evidence="4">
    <location>
        <begin position="86"/>
        <end position="107"/>
    </location>
</feature>
<dbReference type="InterPro" id="IPR013761">
    <property type="entry name" value="SAM/pointed_sf"/>
</dbReference>
<dbReference type="SMART" id="SM00413">
    <property type="entry name" value="ETS"/>
    <property type="match status" value="1"/>
</dbReference>
<keyword evidence="2 3" id="KW-0238">DNA-binding</keyword>
<dbReference type="GO" id="GO:0000981">
    <property type="term" value="F:DNA-binding transcription factor activity, RNA polymerase II-specific"/>
    <property type="evidence" value="ECO:0007669"/>
    <property type="project" value="TreeGrafter"/>
</dbReference>
<dbReference type="SMART" id="SM00251">
    <property type="entry name" value="SAM_PNT"/>
    <property type="match status" value="1"/>
</dbReference>
<feature type="compositionally biased region" description="Polar residues" evidence="4">
    <location>
        <begin position="13"/>
        <end position="23"/>
    </location>
</feature>